<dbReference type="Pfam" id="PF07729">
    <property type="entry name" value="FCD"/>
    <property type="match status" value="1"/>
</dbReference>
<proteinExistence type="predicted"/>
<reference evidence="6" key="1">
    <citation type="journal article" date="2019" name="Int. J. Syst. Evol. Microbiol.">
        <title>The Global Catalogue of Microorganisms (GCM) 10K type strain sequencing project: providing services to taxonomists for standard genome sequencing and annotation.</title>
        <authorList>
            <consortium name="The Broad Institute Genomics Platform"/>
            <consortium name="The Broad Institute Genome Sequencing Center for Infectious Disease"/>
            <person name="Wu L."/>
            <person name="Ma J."/>
        </authorList>
    </citation>
    <scope>NUCLEOTIDE SEQUENCE [LARGE SCALE GENOMIC DNA]</scope>
    <source>
        <strain evidence="6">CECT 8482</strain>
    </source>
</reference>
<evidence type="ECO:0000259" key="4">
    <source>
        <dbReference type="SMART" id="SM00895"/>
    </source>
</evidence>
<keyword evidence="1" id="KW-0805">Transcription regulation</keyword>
<name>A0ABT8D8X6_9RHOB</name>
<organism evidence="5 6">
    <name type="scientific">Paracoccus cavernae</name>
    <dbReference type="NCBI Taxonomy" id="1571207"/>
    <lineage>
        <taxon>Bacteria</taxon>
        <taxon>Pseudomonadati</taxon>
        <taxon>Pseudomonadota</taxon>
        <taxon>Alphaproteobacteria</taxon>
        <taxon>Rhodobacterales</taxon>
        <taxon>Paracoccaceae</taxon>
        <taxon>Paracoccus</taxon>
    </lineage>
</organism>
<evidence type="ECO:0000256" key="3">
    <source>
        <dbReference type="ARBA" id="ARBA00023163"/>
    </source>
</evidence>
<keyword evidence="6" id="KW-1185">Reference proteome</keyword>
<evidence type="ECO:0000256" key="2">
    <source>
        <dbReference type="ARBA" id="ARBA00023125"/>
    </source>
</evidence>
<dbReference type="InterPro" id="IPR008920">
    <property type="entry name" value="TF_FadR/GntR_C"/>
</dbReference>
<comment type="caution">
    <text evidence="5">The sequence shown here is derived from an EMBL/GenBank/DDBJ whole genome shotgun (WGS) entry which is preliminary data.</text>
</comment>
<dbReference type="EMBL" id="JAUFRC010000001">
    <property type="protein sequence ID" value="MDN3712950.1"/>
    <property type="molecule type" value="Genomic_DNA"/>
</dbReference>
<evidence type="ECO:0000313" key="5">
    <source>
        <dbReference type="EMBL" id="MDN3712950.1"/>
    </source>
</evidence>
<feature type="domain" description="GntR C-terminal" evidence="4">
    <location>
        <begin position="11"/>
        <end position="139"/>
    </location>
</feature>
<sequence length="166" mass="18910">MVGFTRDFAVELSDFRMILELNAVSHLLALPADHAVWRELAALRDEHQRLENRIDHHFHDFSQLDERFHNTIGAVVQNRFAAEFSKVISLIFHYHFQWDKTDERDRNHAAIAEHLAIIAALEARDEEAALAATRSHLRTSKQTLLASLRFHAAEDGAGFLPDAPPA</sequence>
<accession>A0ABT8D8X6</accession>
<keyword evidence="2" id="KW-0238">DNA-binding</keyword>
<evidence type="ECO:0000256" key="1">
    <source>
        <dbReference type="ARBA" id="ARBA00023015"/>
    </source>
</evidence>
<dbReference type="SUPFAM" id="SSF48008">
    <property type="entry name" value="GntR ligand-binding domain-like"/>
    <property type="match status" value="1"/>
</dbReference>
<protein>
    <submittedName>
        <fullName evidence="5">GntR family transcriptional regulator</fullName>
    </submittedName>
</protein>
<evidence type="ECO:0000313" key="6">
    <source>
        <dbReference type="Proteomes" id="UP001243846"/>
    </source>
</evidence>
<dbReference type="InterPro" id="IPR011711">
    <property type="entry name" value="GntR_C"/>
</dbReference>
<dbReference type="SMART" id="SM00895">
    <property type="entry name" value="FCD"/>
    <property type="match status" value="1"/>
</dbReference>
<gene>
    <name evidence="5" type="ORF">QWZ10_16530</name>
</gene>
<dbReference type="Proteomes" id="UP001243846">
    <property type="component" value="Unassembled WGS sequence"/>
</dbReference>
<keyword evidence="3" id="KW-0804">Transcription</keyword>
<dbReference type="Gene3D" id="1.20.120.530">
    <property type="entry name" value="GntR ligand-binding domain-like"/>
    <property type="match status" value="1"/>
</dbReference>